<evidence type="ECO:0000313" key="2">
    <source>
        <dbReference type="Proteomes" id="UP000434639"/>
    </source>
</evidence>
<keyword evidence="2" id="KW-1185">Reference proteome</keyword>
<sequence>MNLLGALSDARSMINGGISGLEEQIRRLQEANSKIAEEQNQGMNEIRTIQLPELANDWKGPRAIDFDESRDAAYKDMETVFTKDYDEYQN</sequence>
<dbReference type="EMBL" id="WMIB01000021">
    <property type="protein sequence ID" value="MTH55018.1"/>
    <property type="molecule type" value="Genomic_DNA"/>
</dbReference>
<proteinExistence type="predicted"/>
<dbReference type="RefSeq" id="WP_155113524.1">
    <property type="nucleotide sequence ID" value="NZ_WMIB01000021.1"/>
</dbReference>
<dbReference type="Proteomes" id="UP000434639">
    <property type="component" value="Unassembled WGS sequence"/>
</dbReference>
<dbReference type="OrthoDB" id="2857147at2"/>
<name>A0A7X2V6F0_9BACI</name>
<accession>A0A7X2V6F0</accession>
<dbReference type="AlphaFoldDB" id="A0A7X2V6F0"/>
<reference evidence="1 2" key="1">
    <citation type="journal article" date="2017" name="Int. J. Syst. Evol. Microbiol.">
        <title>Bacillus mangrovi sp. nov., isolated from a sediment sample from a mangrove forest.</title>
        <authorList>
            <person name="Gupta V."/>
            <person name="Singh P.K."/>
            <person name="Korpole S."/>
            <person name="Tanuku N.R.S."/>
            <person name="Pinnaka A.K."/>
        </authorList>
    </citation>
    <scope>NUCLEOTIDE SEQUENCE [LARGE SCALE GENOMIC DNA]</scope>
    <source>
        <strain evidence="1 2">KCTC 33872</strain>
    </source>
</reference>
<organism evidence="1 2">
    <name type="scientific">Metabacillus mangrovi</name>
    <dbReference type="NCBI Taxonomy" id="1491830"/>
    <lineage>
        <taxon>Bacteria</taxon>
        <taxon>Bacillati</taxon>
        <taxon>Bacillota</taxon>
        <taxon>Bacilli</taxon>
        <taxon>Bacillales</taxon>
        <taxon>Bacillaceae</taxon>
        <taxon>Metabacillus</taxon>
    </lineage>
</organism>
<comment type="caution">
    <text evidence="1">The sequence shown here is derived from an EMBL/GenBank/DDBJ whole genome shotgun (WGS) entry which is preliminary data.</text>
</comment>
<protein>
    <submittedName>
        <fullName evidence="1">DUF5082 domain-containing protein</fullName>
    </submittedName>
</protein>
<gene>
    <name evidence="1" type="ORF">GKZ89_16565</name>
</gene>
<evidence type="ECO:0000313" key="1">
    <source>
        <dbReference type="EMBL" id="MTH55018.1"/>
    </source>
</evidence>